<keyword evidence="5" id="KW-1185">Reference proteome</keyword>
<keyword evidence="1" id="KW-0472">Membrane</keyword>
<name>A0A7X1E9N2_9BACT</name>
<dbReference type="NCBIfam" id="TIGR03778">
    <property type="entry name" value="VPDSG_CTERM"/>
    <property type="match status" value="1"/>
</dbReference>
<protein>
    <submittedName>
        <fullName evidence="4">VPDSG-CTERM sorting domain-containing protein</fullName>
    </submittedName>
</protein>
<keyword evidence="1" id="KW-1133">Transmembrane helix</keyword>
<dbReference type="RefSeq" id="WP_185661212.1">
    <property type="nucleotide sequence ID" value="NZ_CAWPOO010000012.1"/>
</dbReference>
<accession>A0A7X1E9N2</accession>
<keyword evidence="2" id="KW-0732">Signal</keyword>
<dbReference type="EMBL" id="JACHVC010000012">
    <property type="protein sequence ID" value="MBC2607368.1"/>
    <property type="molecule type" value="Genomic_DNA"/>
</dbReference>
<dbReference type="InterPro" id="IPR022288">
    <property type="entry name" value="VPDSG_CTERM"/>
</dbReference>
<gene>
    <name evidence="4" type="ORF">H5P27_15050</name>
</gene>
<organism evidence="4 5">
    <name type="scientific">Pelagicoccus albus</name>
    <dbReference type="NCBI Taxonomy" id="415222"/>
    <lineage>
        <taxon>Bacteria</taxon>
        <taxon>Pseudomonadati</taxon>
        <taxon>Verrucomicrobiota</taxon>
        <taxon>Opitutia</taxon>
        <taxon>Puniceicoccales</taxon>
        <taxon>Pelagicoccaceae</taxon>
        <taxon>Pelagicoccus</taxon>
    </lineage>
</organism>
<evidence type="ECO:0000313" key="4">
    <source>
        <dbReference type="EMBL" id="MBC2607368.1"/>
    </source>
</evidence>
<evidence type="ECO:0000313" key="5">
    <source>
        <dbReference type="Proteomes" id="UP000526501"/>
    </source>
</evidence>
<evidence type="ECO:0000259" key="3">
    <source>
        <dbReference type="Pfam" id="PF18205"/>
    </source>
</evidence>
<comment type="caution">
    <text evidence="4">The sequence shown here is derived from an EMBL/GenBank/DDBJ whole genome shotgun (WGS) entry which is preliminary data.</text>
</comment>
<keyword evidence="1" id="KW-0812">Transmembrane</keyword>
<feature type="transmembrane region" description="Helical" evidence="1">
    <location>
        <begin position="183"/>
        <end position="200"/>
    </location>
</feature>
<feature type="signal peptide" evidence="2">
    <location>
        <begin position="1"/>
        <end position="22"/>
    </location>
</feature>
<sequence>MKTSLKSFLGMVAAAAVCTVGSAITLDSATFRDVDLLDLTLTKYQSTAAGEFDITTADAADGWRDIAVDSSDLSSYTITDAMVGFVFLETGPTSQQILQRVVFNIGDYFSSTATASVGDPAYSSMDVSLAGGLASLILDVATDGKVSWSVSLSPSDIAEGNSLKLWSGYLAAEAEPTAVPDSGSAAGLLGLAIFGLFVTFKRGRRK</sequence>
<feature type="domain" description="VPDSG-CTERM protein sorting" evidence="3">
    <location>
        <begin position="178"/>
        <end position="198"/>
    </location>
</feature>
<dbReference type="AlphaFoldDB" id="A0A7X1E9N2"/>
<evidence type="ECO:0000256" key="2">
    <source>
        <dbReference type="SAM" id="SignalP"/>
    </source>
</evidence>
<evidence type="ECO:0000256" key="1">
    <source>
        <dbReference type="SAM" id="Phobius"/>
    </source>
</evidence>
<feature type="chain" id="PRO_5030668461" evidence="2">
    <location>
        <begin position="23"/>
        <end position="206"/>
    </location>
</feature>
<proteinExistence type="predicted"/>
<reference evidence="4 5" key="1">
    <citation type="submission" date="2020-07" db="EMBL/GenBank/DDBJ databases">
        <authorList>
            <person name="Feng X."/>
        </authorList>
    </citation>
    <scope>NUCLEOTIDE SEQUENCE [LARGE SCALE GENOMIC DNA]</scope>
    <source>
        <strain evidence="4 5">JCM23202</strain>
    </source>
</reference>
<dbReference type="Proteomes" id="UP000526501">
    <property type="component" value="Unassembled WGS sequence"/>
</dbReference>
<dbReference type="Pfam" id="PF18205">
    <property type="entry name" value="VPDSG-CTERM"/>
    <property type="match status" value="1"/>
</dbReference>